<dbReference type="EMBL" id="RRYP01030129">
    <property type="protein sequence ID" value="TNV71261.1"/>
    <property type="molecule type" value="Genomic_DNA"/>
</dbReference>
<proteinExistence type="predicted"/>
<evidence type="ECO:0000313" key="3">
    <source>
        <dbReference type="EMBL" id="TNV71261.1"/>
    </source>
</evidence>
<dbReference type="PRINTS" id="PR00625">
    <property type="entry name" value="JDOMAIN"/>
</dbReference>
<name>A0A8J8NAQ6_HALGN</name>
<dbReference type="AlphaFoldDB" id="A0A8J8NAQ6"/>
<feature type="region of interest" description="Disordered" evidence="1">
    <location>
        <begin position="62"/>
        <end position="97"/>
    </location>
</feature>
<dbReference type="CDD" id="cd06257">
    <property type="entry name" value="DnaJ"/>
    <property type="match status" value="1"/>
</dbReference>
<feature type="compositionally biased region" description="Low complexity" evidence="1">
    <location>
        <begin position="83"/>
        <end position="97"/>
    </location>
</feature>
<dbReference type="Pfam" id="PF00226">
    <property type="entry name" value="DnaJ"/>
    <property type="match status" value="1"/>
</dbReference>
<sequence length="285" mass="33659">MRPSWLRGGRTQTRGTTASCEINQLMIIVKCFNNNGRLTGAQRFVRCFSKFDYQEFEEEIRQRRQKSKNEQKRTFPDQDEQSQDSSSGSNNSYSNGEKASVITLPQNIARDLTLLNVPKYVSREDLKKQYHKLAKIYHPDVMQKHEYSENQRLKMEERFKEFNQAYERLVKWVGERDKTLDDDLLKGLRPGVKVNREDGSVTYTIGKLQLEGKRSTLDRQQLLLEMIEDDLNLKEPVNFKRYLIGIWLLFGAFVFYKDFKSYYAHLSTPLENVDYSQSYFKLIQL</sequence>
<dbReference type="SMART" id="SM00271">
    <property type="entry name" value="DnaJ"/>
    <property type="match status" value="1"/>
</dbReference>
<accession>A0A8J8NAQ6</accession>
<feature type="compositionally biased region" description="Basic and acidic residues" evidence="1">
    <location>
        <begin position="62"/>
        <end position="76"/>
    </location>
</feature>
<dbReference type="OrthoDB" id="270167at2759"/>
<evidence type="ECO:0000313" key="4">
    <source>
        <dbReference type="Proteomes" id="UP000785679"/>
    </source>
</evidence>
<protein>
    <recommendedName>
        <fullName evidence="2">J domain-containing protein</fullName>
    </recommendedName>
</protein>
<evidence type="ECO:0000259" key="2">
    <source>
        <dbReference type="PROSITE" id="PS50076"/>
    </source>
</evidence>
<dbReference type="PROSITE" id="PS50076">
    <property type="entry name" value="DNAJ_2"/>
    <property type="match status" value="1"/>
</dbReference>
<keyword evidence="4" id="KW-1185">Reference proteome</keyword>
<dbReference type="InterPro" id="IPR001623">
    <property type="entry name" value="DnaJ_domain"/>
</dbReference>
<reference evidence="3" key="1">
    <citation type="submission" date="2019-06" db="EMBL/GenBank/DDBJ databases">
        <authorList>
            <person name="Zheng W."/>
        </authorList>
    </citation>
    <scope>NUCLEOTIDE SEQUENCE</scope>
    <source>
        <strain evidence="3">QDHG01</strain>
    </source>
</reference>
<dbReference type="Proteomes" id="UP000785679">
    <property type="component" value="Unassembled WGS sequence"/>
</dbReference>
<organism evidence="3 4">
    <name type="scientific">Halteria grandinella</name>
    <dbReference type="NCBI Taxonomy" id="5974"/>
    <lineage>
        <taxon>Eukaryota</taxon>
        <taxon>Sar</taxon>
        <taxon>Alveolata</taxon>
        <taxon>Ciliophora</taxon>
        <taxon>Intramacronucleata</taxon>
        <taxon>Spirotrichea</taxon>
        <taxon>Stichotrichia</taxon>
        <taxon>Sporadotrichida</taxon>
        <taxon>Halteriidae</taxon>
        <taxon>Halteria</taxon>
    </lineage>
</organism>
<dbReference type="Gene3D" id="1.10.287.110">
    <property type="entry name" value="DnaJ domain"/>
    <property type="match status" value="1"/>
</dbReference>
<dbReference type="SUPFAM" id="SSF46565">
    <property type="entry name" value="Chaperone J-domain"/>
    <property type="match status" value="1"/>
</dbReference>
<evidence type="ECO:0000256" key="1">
    <source>
        <dbReference type="SAM" id="MobiDB-lite"/>
    </source>
</evidence>
<dbReference type="InterPro" id="IPR036869">
    <property type="entry name" value="J_dom_sf"/>
</dbReference>
<gene>
    <name evidence="3" type="ORF">FGO68_gene763</name>
</gene>
<comment type="caution">
    <text evidence="3">The sequence shown here is derived from an EMBL/GenBank/DDBJ whole genome shotgun (WGS) entry which is preliminary data.</text>
</comment>
<feature type="domain" description="J" evidence="2">
    <location>
        <begin position="110"/>
        <end position="185"/>
    </location>
</feature>